<dbReference type="Gene3D" id="3.40.30.10">
    <property type="entry name" value="Glutaredoxin"/>
    <property type="match status" value="1"/>
</dbReference>
<gene>
    <name evidence="2" type="ORF">D9Q98_009693</name>
</gene>
<accession>A0A9D4YS77</accession>
<dbReference type="PANTHER" id="PTHR12151:SF25">
    <property type="entry name" value="LINALOOL DEHYDRATASE_ISOMERASE DOMAIN-CONTAINING PROTEIN"/>
    <property type="match status" value="1"/>
</dbReference>
<comment type="similarity">
    <text evidence="1">Belongs to the SCO1/2 family.</text>
</comment>
<evidence type="ECO:0000313" key="3">
    <source>
        <dbReference type="Proteomes" id="UP001055712"/>
    </source>
</evidence>
<keyword evidence="3" id="KW-1185">Reference proteome</keyword>
<name>A0A9D4YS77_CHLVU</name>
<dbReference type="OrthoDB" id="509985at2759"/>
<dbReference type="InterPro" id="IPR036249">
    <property type="entry name" value="Thioredoxin-like_sf"/>
</dbReference>
<dbReference type="Pfam" id="PF02630">
    <property type="entry name" value="SCO1-SenC"/>
    <property type="match status" value="1"/>
</dbReference>
<comment type="caution">
    <text evidence="2">The sequence shown here is derived from an EMBL/GenBank/DDBJ whole genome shotgun (WGS) entry which is preliminary data.</text>
</comment>
<dbReference type="EMBL" id="SIDB01000014">
    <property type="protein sequence ID" value="KAI3423859.1"/>
    <property type="molecule type" value="Genomic_DNA"/>
</dbReference>
<dbReference type="PANTHER" id="PTHR12151">
    <property type="entry name" value="ELECTRON TRANSPORT PROTIN SCO1/SENC FAMILY MEMBER"/>
    <property type="match status" value="1"/>
</dbReference>
<sequence length="271" mass="28330">MIRGVRSASGLCRRAVCAVVPTAPLVAGASAGAPRTAVSGAAAAGALTGGTLMRVMGYDVKYSHVLATALAVGFGAYTYESLVLAKEGAAPLRSEMARRPDTKSLKMTDHSGKQFTAQQLLGNWCLLDFGSLDQPADLRGLNAVCRASEAAQQRSGVAVTPVYLSLSPDKDRLEHLKRVVAAAGHPSLVALTGNADGVLECAHKFKSQEKAAVLSAIKGDDKYKRGDAALDSSYVSSFVYLVAPSGEFARLWPKDAPLPLLSDAVSRAVKE</sequence>
<protein>
    <submittedName>
        <fullName evidence="2">Uncharacterized protein</fullName>
    </submittedName>
</protein>
<proteinExistence type="inferred from homology"/>
<reference evidence="2" key="1">
    <citation type="journal article" date="2019" name="Plant J.">
        <title>Chlorella vulgaris genome assembly and annotation reveals the molecular basis for metabolic acclimation to high light conditions.</title>
        <authorList>
            <person name="Cecchin M."/>
            <person name="Marcolungo L."/>
            <person name="Rossato M."/>
            <person name="Girolomoni L."/>
            <person name="Cosentino E."/>
            <person name="Cuine S."/>
            <person name="Li-Beisson Y."/>
            <person name="Delledonne M."/>
            <person name="Ballottari M."/>
        </authorList>
    </citation>
    <scope>NUCLEOTIDE SEQUENCE</scope>
    <source>
        <strain evidence="2">211/11P</strain>
    </source>
</reference>
<organism evidence="2 3">
    <name type="scientific">Chlorella vulgaris</name>
    <name type="common">Green alga</name>
    <dbReference type="NCBI Taxonomy" id="3077"/>
    <lineage>
        <taxon>Eukaryota</taxon>
        <taxon>Viridiplantae</taxon>
        <taxon>Chlorophyta</taxon>
        <taxon>core chlorophytes</taxon>
        <taxon>Trebouxiophyceae</taxon>
        <taxon>Chlorellales</taxon>
        <taxon>Chlorellaceae</taxon>
        <taxon>Chlorella clade</taxon>
        <taxon>Chlorella</taxon>
    </lineage>
</organism>
<dbReference type="InterPro" id="IPR003782">
    <property type="entry name" value="SCO1/SenC"/>
</dbReference>
<dbReference type="Proteomes" id="UP001055712">
    <property type="component" value="Unassembled WGS sequence"/>
</dbReference>
<dbReference type="SUPFAM" id="SSF52833">
    <property type="entry name" value="Thioredoxin-like"/>
    <property type="match status" value="1"/>
</dbReference>
<dbReference type="AlphaFoldDB" id="A0A9D4YS77"/>
<reference evidence="2" key="2">
    <citation type="submission" date="2020-11" db="EMBL/GenBank/DDBJ databases">
        <authorList>
            <person name="Cecchin M."/>
            <person name="Marcolungo L."/>
            <person name="Rossato M."/>
            <person name="Girolomoni L."/>
            <person name="Cosentino E."/>
            <person name="Cuine S."/>
            <person name="Li-Beisson Y."/>
            <person name="Delledonne M."/>
            <person name="Ballottari M."/>
        </authorList>
    </citation>
    <scope>NUCLEOTIDE SEQUENCE</scope>
    <source>
        <strain evidence="2">211/11P</strain>
        <tissue evidence="2">Whole cell</tissue>
    </source>
</reference>
<evidence type="ECO:0000313" key="2">
    <source>
        <dbReference type="EMBL" id="KAI3423859.1"/>
    </source>
</evidence>
<evidence type="ECO:0000256" key="1">
    <source>
        <dbReference type="ARBA" id="ARBA00010996"/>
    </source>
</evidence>